<dbReference type="RefSeq" id="WP_382418092.1">
    <property type="nucleotide sequence ID" value="NZ_AP031500.1"/>
</dbReference>
<evidence type="ECO:0008006" key="4">
    <source>
        <dbReference type="Google" id="ProtNLM"/>
    </source>
</evidence>
<dbReference type="InterPro" id="IPR023214">
    <property type="entry name" value="HAD_sf"/>
</dbReference>
<evidence type="ECO:0000256" key="1">
    <source>
        <dbReference type="ARBA" id="ARBA00009589"/>
    </source>
</evidence>
<dbReference type="PANTHER" id="PTHR16504:SF4">
    <property type="entry name" value="5'(3')-DEOXYRIBONUCLEOTIDASE"/>
    <property type="match status" value="1"/>
</dbReference>
<dbReference type="Gene3D" id="3.40.50.1000">
    <property type="entry name" value="HAD superfamily/HAD-like"/>
    <property type="match status" value="1"/>
</dbReference>
<dbReference type="SUPFAM" id="SSF56784">
    <property type="entry name" value="HAD-like"/>
    <property type="match status" value="1"/>
</dbReference>
<evidence type="ECO:0000313" key="3">
    <source>
        <dbReference type="Proteomes" id="UP001595548"/>
    </source>
</evidence>
<organism evidence="2 3">
    <name type="scientific">Gilvimarinus japonicus</name>
    <dbReference type="NCBI Taxonomy" id="1796469"/>
    <lineage>
        <taxon>Bacteria</taxon>
        <taxon>Pseudomonadati</taxon>
        <taxon>Pseudomonadota</taxon>
        <taxon>Gammaproteobacteria</taxon>
        <taxon>Cellvibrionales</taxon>
        <taxon>Cellvibrionaceae</taxon>
        <taxon>Gilvimarinus</taxon>
    </lineage>
</organism>
<proteinExistence type="inferred from homology"/>
<sequence>MRFEGKKIVYIDMDHVLCDYEAGFNAHQTKYPELAYPQSQPGLYIGLDPMPGAVDAFKWLSAQPELEVFILTSPSEKNPHCYSEKRQWVEKYLGMETVNRLIISPHKDLNRGDYLIDDNVAGKGQDHFEGELIHFGSEQYPNWQSVTTYFSNLAAR</sequence>
<keyword evidence="3" id="KW-1185">Reference proteome</keyword>
<name>A0ABV7HVT6_9GAMM</name>
<dbReference type="Pfam" id="PF06941">
    <property type="entry name" value="NT5C"/>
    <property type="match status" value="1"/>
</dbReference>
<dbReference type="EMBL" id="JBHRTL010000031">
    <property type="protein sequence ID" value="MFC3156726.1"/>
    <property type="molecule type" value="Genomic_DNA"/>
</dbReference>
<accession>A0ABV7HVT6</accession>
<gene>
    <name evidence="2" type="ORF">ACFOEB_16060</name>
</gene>
<dbReference type="PANTHER" id="PTHR16504">
    <property type="entry name" value="5'(3')-DEOXYRIBONUCLEOTIDASE"/>
    <property type="match status" value="1"/>
</dbReference>
<protein>
    <recommendedName>
        <fullName evidence="4">5' nucleotidase</fullName>
    </recommendedName>
</protein>
<dbReference type="Proteomes" id="UP001595548">
    <property type="component" value="Unassembled WGS sequence"/>
</dbReference>
<comment type="caution">
    <text evidence="2">The sequence shown here is derived from an EMBL/GenBank/DDBJ whole genome shotgun (WGS) entry which is preliminary data.</text>
</comment>
<comment type="similarity">
    <text evidence="1">Belongs to the 5'(3')-deoxyribonucleotidase family.</text>
</comment>
<dbReference type="InterPro" id="IPR010708">
    <property type="entry name" value="5'(3')-deoxyribonucleotidase"/>
</dbReference>
<reference evidence="3" key="1">
    <citation type="journal article" date="2019" name="Int. J. Syst. Evol. Microbiol.">
        <title>The Global Catalogue of Microorganisms (GCM) 10K type strain sequencing project: providing services to taxonomists for standard genome sequencing and annotation.</title>
        <authorList>
            <consortium name="The Broad Institute Genomics Platform"/>
            <consortium name="The Broad Institute Genome Sequencing Center for Infectious Disease"/>
            <person name="Wu L."/>
            <person name="Ma J."/>
        </authorList>
    </citation>
    <scope>NUCLEOTIDE SEQUENCE [LARGE SCALE GENOMIC DNA]</scope>
    <source>
        <strain evidence="3">KCTC 52141</strain>
    </source>
</reference>
<dbReference type="InterPro" id="IPR036412">
    <property type="entry name" value="HAD-like_sf"/>
</dbReference>
<evidence type="ECO:0000313" key="2">
    <source>
        <dbReference type="EMBL" id="MFC3156726.1"/>
    </source>
</evidence>